<evidence type="ECO:0000256" key="1">
    <source>
        <dbReference type="ARBA" id="ARBA00005750"/>
    </source>
</evidence>
<dbReference type="Gene3D" id="3.20.20.140">
    <property type="entry name" value="Metal-dependent hydrolases"/>
    <property type="match status" value="1"/>
</dbReference>
<dbReference type="Proteomes" id="UP000515847">
    <property type="component" value="Chromosome"/>
</dbReference>
<dbReference type="KEGG" id="tfr:BR63_12765"/>
<evidence type="ECO:0000256" key="3">
    <source>
        <dbReference type="ARBA" id="ARBA00022801"/>
    </source>
</evidence>
<keyword evidence="7" id="KW-1185">Reference proteome</keyword>
<protein>
    <recommendedName>
        <fullName evidence="2">protein-tyrosine-phosphatase</fullName>
        <ecNumber evidence="2">3.1.3.48</ecNumber>
    </recommendedName>
</protein>
<accession>A0A7G6E4U8</accession>
<gene>
    <name evidence="6" type="ORF">BR63_12765</name>
</gene>
<dbReference type="GO" id="GO:0030145">
    <property type="term" value="F:manganese ion binding"/>
    <property type="evidence" value="ECO:0007669"/>
    <property type="project" value="InterPro"/>
</dbReference>
<keyword evidence="3" id="KW-0378">Hydrolase</keyword>
<sequence>MMWGDTDWHCHILPGVDDGPKSYHESLAMARAAAQLGFTKIVATPHFEEGVCENYREIILTEVDFLNDAIRNARIPVTVYPGSEIMLSPTIPQLLKERKLMTLMDKGTHVLVEFPLSQCRPLWATQVLDQIKLLGIMPVVAHPERYYWLQDDMGSFKRYGSTSIMFQGNFSSIRGKYGNKAKKLIISLDNQGFIDYWGSDAHSERGYKLL</sequence>
<name>A0A7G6E4U8_THEFR</name>
<dbReference type="OrthoDB" id="9788539at2"/>
<dbReference type="EC" id="3.1.3.48" evidence="2"/>
<dbReference type="RefSeq" id="WP_153802213.1">
    <property type="nucleotide sequence ID" value="NZ_CP045798.1"/>
</dbReference>
<proteinExistence type="inferred from homology"/>
<evidence type="ECO:0000313" key="6">
    <source>
        <dbReference type="EMBL" id="QNB47102.1"/>
    </source>
</evidence>
<evidence type="ECO:0000256" key="2">
    <source>
        <dbReference type="ARBA" id="ARBA00013064"/>
    </source>
</evidence>
<reference evidence="6 7" key="1">
    <citation type="journal article" date="2019" name="Front. Microbiol.">
        <title>Thermoanaerosceptrum fracticalcis gen. nov. sp. nov., a Novel Fumarate-Fermenting Microorganism From a Deep Fractured Carbonate Aquifer of the US Great Basin.</title>
        <authorList>
            <person name="Hamilton-Brehm S.D."/>
            <person name="Stewart L.E."/>
            <person name="Zavarin M."/>
            <person name="Caldwell M."/>
            <person name="Lawson P.A."/>
            <person name="Onstott T.C."/>
            <person name="Grzymski J."/>
            <person name="Neveux I."/>
            <person name="Lollar B.S."/>
            <person name="Russell C.E."/>
            <person name="Moser D.P."/>
        </authorList>
    </citation>
    <scope>NUCLEOTIDE SEQUENCE [LARGE SCALE GENOMIC DNA]</scope>
    <source>
        <strain evidence="6 7">DRI-13</strain>
    </source>
</reference>
<evidence type="ECO:0000313" key="7">
    <source>
        <dbReference type="Proteomes" id="UP000515847"/>
    </source>
</evidence>
<dbReference type="SUPFAM" id="SSF89550">
    <property type="entry name" value="PHP domain-like"/>
    <property type="match status" value="1"/>
</dbReference>
<comment type="catalytic activity">
    <reaction evidence="5">
        <text>O-phospho-L-tyrosyl-[protein] + H2O = L-tyrosyl-[protein] + phosphate</text>
        <dbReference type="Rhea" id="RHEA:10684"/>
        <dbReference type="Rhea" id="RHEA-COMP:10136"/>
        <dbReference type="Rhea" id="RHEA-COMP:20101"/>
        <dbReference type="ChEBI" id="CHEBI:15377"/>
        <dbReference type="ChEBI" id="CHEBI:43474"/>
        <dbReference type="ChEBI" id="CHEBI:46858"/>
        <dbReference type="ChEBI" id="CHEBI:61978"/>
        <dbReference type="EC" id="3.1.3.48"/>
    </reaction>
</comment>
<dbReference type="Pfam" id="PF19567">
    <property type="entry name" value="CpsB_CapC"/>
    <property type="match status" value="1"/>
</dbReference>
<dbReference type="PIRSF" id="PIRSF016557">
    <property type="entry name" value="Caps_synth_CpsB"/>
    <property type="match status" value="1"/>
</dbReference>
<dbReference type="GO" id="GO:0004725">
    <property type="term" value="F:protein tyrosine phosphatase activity"/>
    <property type="evidence" value="ECO:0007669"/>
    <property type="project" value="UniProtKB-EC"/>
</dbReference>
<organism evidence="6 7">
    <name type="scientific">Thermanaerosceptrum fracticalcis</name>
    <dbReference type="NCBI Taxonomy" id="1712410"/>
    <lineage>
        <taxon>Bacteria</taxon>
        <taxon>Bacillati</taxon>
        <taxon>Bacillota</taxon>
        <taxon>Clostridia</taxon>
        <taxon>Eubacteriales</taxon>
        <taxon>Peptococcaceae</taxon>
        <taxon>Thermanaerosceptrum</taxon>
    </lineage>
</organism>
<dbReference type="InterPro" id="IPR016667">
    <property type="entry name" value="Caps_polysacc_synth_CpsB/CapC"/>
</dbReference>
<comment type="similarity">
    <text evidence="1">Belongs to the metallo-dependent hydrolases superfamily. CpsB/CapC family.</text>
</comment>
<evidence type="ECO:0000256" key="5">
    <source>
        <dbReference type="ARBA" id="ARBA00051722"/>
    </source>
</evidence>
<dbReference type="PANTHER" id="PTHR39181">
    <property type="entry name" value="TYROSINE-PROTEIN PHOSPHATASE YWQE"/>
    <property type="match status" value="1"/>
</dbReference>
<keyword evidence="4" id="KW-0904">Protein phosphatase</keyword>
<dbReference type="AlphaFoldDB" id="A0A7G6E4U8"/>
<evidence type="ECO:0000256" key="4">
    <source>
        <dbReference type="ARBA" id="ARBA00022912"/>
    </source>
</evidence>
<dbReference type="PANTHER" id="PTHR39181:SF1">
    <property type="entry name" value="TYROSINE-PROTEIN PHOSPHATASE YWQE"/>
    <property type="match status" value="1"/>
</dbReference>
<dbReference type="InterPro" id="IPR016195">
    <property type="entry name" value="Pol/histidinol_Pase-like"/>
</dbReference>
<dbReference type="EMBL" id="CP045798">
    <property type="protein sequence ID" value="QNB47102.1"/>
    <property type="molecule type" value="Genomic_DNA"/>
</dbReference>